<dbReference type="InParanoid" id="A0A2P5F0G6"/>
<organism evidence="2 3">
    <name type="scientific">Trema orientale</name>
    <name type="common">Charcoal tree</name>
    <name type="synonym">Celtis orientalis</name>
    <dbReference type="NCBI Taxonomy" id="63057"/>
    <lineage>
        <taxon>Eukaryota</taxon>
        <taxon>Viridiplantae</taxon>
        <taxon>Streptophyta</taxon>
        <taxon>Embryophyta</taxon>
        <taxon>Tracheophyta</taxon>
        <taxon>Spermatophyta</taxon>
        <taxon>Magnoliopsida</taxon>
        <taxon>eudicotyledons</taxon>
        <taxon>Gunneridae</taxon>
        <taxon>Pentapetalae</taxon>
        <taxon>rosids</taxon>
        <taxon>fabids</taxon>
        <taxon>Rosales</taxon>
        <taxon>Cannabaceae</taxon>
        <taxon>Trema</taxon>
    </lineage>
</organism>
<dbReference type="AlphaFoldDB" id="A0A2P5F0G6"/>
<keyword evidence="1" id="KW-0472">Membrane</keyword>
<keyword evidence="3" id="KW-1185">Reference proteome</keyword>
<sequence>MELPFKCGRIAPGFRFIVFVIPLLMDFCYMSSLCLRRMISKFFVSFFGTFGRSETSSSMTPFVGIQ</sequence>
<keyword evidence="1" id="KW-1133">Transmembrane helix</keyword>
<evidence type="ECO:0008006" key="4">
    <source>
        <dbReference type="Google" id="ProtNLM"/>
    </source>
</evidence>
<dbReference type="EMBL" id="JXTC01000075">
    <property type="protein sequence ID" value="PON91282.1"/>
    <property type="molecule type" value="Genomic_DNA"/>
</dbReference>
<name>A0A2P5F0G6_TREOI</name>
<evidence type="ECO:0000313" key="3">
    <source>
        <dbReference type="Proteomes" id="UP000237000"/>
    </source>
</evidence>
<reference evidence="3" key="1">
    <citation type="submission" date="2016-06" db="EMBL/GenBank/DDBJ databases">
        <title>Parallel loss of symbiosis genes in relatives of nitrogen-fixing non-legume Parasponia.</title>
        <authorList>
            <person name="Van Velzen R."/>
            <person name="Holmer R."/>
            <person name="Bu F."/>
            <person name="Rutten L."/>
            <person name="Van Zeijl A."/>
            <person name="Liu W."/>
            <person name="Santuari L."/>
            <person name="Cao Q."/>
            <person name="Sharma T."/>
            <person name="Shen D."/>
            <person name="Roswanjaya Y."/>
            <person name="Wardhani T."/>
            <person name="Kalhor M.S."/>
            <person name="Jansen J."/>
            <person name="Van den Hoogen J."/>
            <person name="Gungor B."/>
            <person name="Hartog M."/>
            <person name="Hontelez J."/>
            <person name="Verver J."/>
            <person name="Yang W.-C."/>
            <person name="Schijlen E."/>
            <person name="Repin R."/>
            <person name="Schilthuizen M."/>
            <person name="Schranz E."/>
            <person name="Heidstra R."/>
            <person name="Miyata K."/>
            <person name="Fedorova E."/>
            <person name="Kohlen W."/>
            <person name="Bisseling T."/>
            <person name="Smit S."/>
            <person name="Geurts R."/>
        </authorList>
    </citation>
    <scope>NUCLEOTIDE SEQUENCE [LARGE SCALE GENOMIC DNA]</scope>
    <source>
        <strain evidence="3">cv. RG33-2</strain>
    </source>
</reference>
<evidence type="ECO:0000313" key="2">
    <source>
        <dbReference type="EMBL" id="PON91282.1"/>
    </source>
</evidence>
<comment type="caution">
    <text evidence="2">The sequence shown here is derived from an EMBL/GenBank/DDBJ whole genome shotgun (WGS) entry which is preliminary data.</text>
</comment>
<accession>A0A2P5F0G6</accession>
<feature type="transmembrane region" description="Helical" evidence="1">
    <location>
        <begin position="12"/>
        <end position="35"/>
    </location>
</feature>
<gene>
    <name evidence="2" type="ORF">TorRG33x02_128450</name>
</gene>
<keyword evidence="1" id="KW-0812">Transmembrane</keyword>
<evidence type="ECO:0000256" key="1">
    <source>
        <dbReference type="SAM" id="Phobius"/>
    </source>
</evidence>
<dbReference type="Proteomes" id="UP000237000">
    <property type="component" value="Unassembled WGS sequence"/>
</dbReference>
<proteinExistence type="predicted"/>
<protein>
    <recommendedName>
        <fullName evidence="4">Transmembrane protein</fullName>
    </recommendedName>
</protein>